<dbReference type="AlphaFoldDB" id="A0A1G2LF67"/>
<evidence type="ECO:0000256" key="8">
    <source>
        <dbReference type="ARBA" id="ARBA00023136"/>
    </source>
</evidence>
<dbReference type="Gene3D" id="6.10.250.1580">
    <property type="match status" value="1"/>
</dbReference>
<evidence type="ECO:0000313" key="14">
    <source>
        <dbReference type="EMBL" id="OHA09471.1"/>
    </source>
</evidence>
<evidence type="ECO:0000256" key="4">
    <source>
        <dbReference type="ARBA" id="ARBA00022692"/>
    </source>
</evidence>
<keyword evidence="3 12" id="KW-0138">CF(0)</keyword>
<dbReference type="InterPro" id="IPR002146">
    <property type="entry name" value="ATP_synth_b/b'su_bac/chlpt"/>
</dbReference>
<dbReference type="GO" id="GO:0045259">
    <property type="term" value="C:proton-transporting ATP synthase complex"/>
    <property type="evidence" value="ECO:0007669"/>
    <property type="project" value="UniProtKB-KW"/>
</dbReference>
<keyword evidence="4 12" id="KW-0812">Transmembrane</keyword>
<evidence type="ECO:0000256" key="3">
    <source>
        <dbReference type="ARBA" id="ARBA00022547"/>
    </source>
</evidence>
<comment type="function">
    <text evidence="10 12">F(1)F(0) ATP synthase produces ATP from ADP in the presence of a proton or sodium gradient. F-type ATPases consist of two structural domains, F(1) containing the extramembraneous catalytic core and F(0) containing the membrane proton channel, linked together by a central stalk and a peripheral stalk. During catalysis, ATP synthesis in the catalytic domain of F(1) is coupled via a rotary mechanism of the central stalk subunits to proton translocation.</text>
</comment>
<protein>
    <recommendedName>
        <fullName evidence="12">ATP synthase subunit b</fullName>
    </recommendedName>
    <alternativeName>
        <fullName evidence="12">ATP synthase F(0) sector subunit b</fullName>
    </alternativeName>
    <alternativeName>
        <fullName evidence="12">ATPase subunit I</fullName>
    </alternativeName>
    <alternativeName>
        <fullName evidence="12">F-type ATPase subunit b</fullName>
        <shortName evidence="12">F-ATPase subunit b</shortName>
    </alternativeName>
</protein>
<dbReference type="STRING" id="1802280.A3B37_02095"/>
<evidence type="ECO:0000256" key="13">
    <source>
        <dbReference type="RuleBase" id="RU003848"/>
    </source>
</evidence>
<evidence type="ECO:0000256" key="2">
    <source>
        <dbReference type="ARBA" id="ARBA00022448"/>
    </source>
</evidence>
<dbReference type="GO" id="GO:0005886">
    <property type="term" value="C:plasma membrane"/>
    <property type="evidence" value="ECO:0007669"/>
    <property type="project" value="UniProtKB-SubCell"/>
</dbReference>
<dbReference type="GO" id="GO:0046961">
    <property type="term" value="F:proton-transporting ATPase activity, rotational mechanism"/>
    <property type="evidence" value="ECO:0007669"/>
    <property type="project" value="TreeGrafter"/>
</dbReference>
<comment type="subunit">
    <text evidence="12">F-type ATPases have 2 components, F(1) - the catalytic core - and F(0) - the membrane proton channel. F(1) has five subunits: alpha(3), beta(3), gamma(1), delta(1), epsilon(1). F(0) has three main subunits: a(1), b(2) and c(10-14). The alpha and beta chains form an alternating ring which encloses part of the gamma chain. F(1) is attached to F(0) by a central stalk formed by the gamma and epsilon chains, while a peripheral stalk is formed by the delta and b chains.</text>
</comment>
<evidence type="ECO:0000256" key="1">
    <source>
        <dbReference type="ARBA" id="ARBA00005513"/>
    </source>
</evidence>
<sequence length="168" mass="18904">MTELAGQFGVDWRLLIAQAVNFGALFFILHRFAYRPILAMLRERQRRIAAGVAMREEAEKNLALAAQTRDEMLREAETKSLAVIVQAEAAGRARGEEIIGEARKKREEIIAAGERRAEEDRRLATELFSEEAEGMVRDALARIAQRSPKSVDDKLVRRALAELKTAKT</sequence>
<reference evidence="14 15" key="1">
    <citation type="journal article" date="2016" name="Nat. Commun.">
        <title>Thousands of microbial genomes shed light on interconnected biogeochemical processes in an aquifer system.</title>
        <authorList>
            <person name="Anantharaman K."/>
            <person name="Brown C.T."/>
            <person name="Hug L.A."/>
            <person name="Sharon I."/>
            <person name="Castelle C.J."/>
            <person name="Probst A.J."/>
            <person name="Thomas B.C."/>
            <person name="Singh A."/>
            <person name="Wilkins M.J."/>
            <person name="Karaoz U."/>
            <person name="Brodie E.L."/>
            <person name="Williams K.H."/>
            <person name="Hubbard S.S."/>
            <person name="Banfield J.F."/>
        </authorList>
    </citation>
    <scope>NUCLEOTIDE SEQUENCE [LARGE SCALE GENOMIC DNA]</scope>
</reference>
<evidence type="ECO:0000256" key="7">
    <source>
        <dbReference type="ARBA" id="ARBA00023065"/>
    </source>
</evidence>
<proteinExistence type="inferred from homology"/>
<evidence type="ECO:0000313" key="15">
    <source>
        <dbReference type="Proteomes" id="UP000176705"/>
    </source>
</evidence>
<keyword evidence="12" id="KW-1003">Cell membrane</keyword>
<dbReference type="HAMAP" id="MF_01398">
    <property type="entry name" value="ATP_synth_b_bprime"/>
    <property type="match status" value="1"/>
</dbReference>
<dbReference type="PANTHER" id="PTHR33445:SF2">
    <property type="entry name" value="ATP SYNTHASE SUBUNIT B', CHLOROPLASTIC"/>
    <property type="match status" value="1"/>
</dbReference>
<feature type="transmembrane region" description="Helical" evidence="12">
    <location>
        <begin position="12"/>
        <end position="34"/>
    </location>
</feature>
<evidence type="ECO:0000256" key="9">
    <source>
        <dbReference type="ARBA" id="ARBA00023310"/>
    </source>
</evidence>
<evidence type="ECO:0000256" key="5">
    <source>
        <dbReference type="ARBA" id="ARBA00022781"/>
    </source>
</evidence>
<dbReference type="Pfam" id="PF00430">
    <property type="entry name" value="ATP-synt_B"/>
    <property type="match status" value="1"/>
</dbReference>
<accession>A0A1G2LF67</accession>
<keyword evidence="5 12" id="KW-0375">Hydrogen ion transport</keyword>
<keyword evidence="7 12" id="KW-0406">Ion transport</keyword>
<keyword evidence="9 12" id="KW-0066">ATP synthesis</keyword>
<evidence type="ECO:0000256" key="10">
    <source>
        <dbReference type="ARBA" id="ARBA00025198"/>
    </source>
</evidence>
<dbReference type="GO" id="GO:0012505">
    <property type="term" value="C:endomembrane system"/>
    <property type="evidence" value="ECO:0007669"/>
    <property type="project" value="UniProtKB-SubCell"/>
</dbReference>
<dbReference type="CDD" id="cd06503">
    <property type="entry name" value="ATP-synt_Fo_b"/>
    <property type="match status" value="1"/>
</dbReference>
<dbReference type="InterPro" id="IPR050059">
    <property type="entry name" value="ATP_synthase_B_chain"/>
</dbReference>
<gene>
    <name evidence="12" type="primary">atpF</name>
    <name evidence="14" type="ORF">A3B37_02095</name>
</gene>
<comment type="subcellular location">
    <subcellularLocation>
        <location evidence="12">Cell membrane</location>
        <topology evidence="12">Single-pass membrane protein</topology>
    </subcellularLocation>
    <subcellularLocation>
        <location evidence="11">Endomembrane system</location>
        <topology evidence="11">Single-pass membrane protein</topology>
    </subcellularLocation>
</comment>
<dbReference type="Proteomes" id="UP000176705">
    <property type="component" value="Unassembled WGS sequence"/>
</dbReference>
<dbReference type="GO" id="GO:0046933">
    <property type="term" value="F:proton-transporting ATP synthase activity, rotational mechanism"/>
    <property type="evidence" value="ECO:0007669"/>
    <property type="project" value="UniProtKB-UniRule"/>
</dbReference>
<comment type="caution">
    <text evidence="14">The sequence shown here is derived from an EMBL/GenBank/DDBJ whole genome shotgun (WGS) entry which is preliminary data.</text>
</comment>
<name>A0A1G2LF67_9BACT</name>
<evidence type="ECO:0000256" key="6">
    <source>
        <dbReference type="ARBA" id="ARBA00022989"/>
    </source>
</evidence>
<keyword evidence="8 12" id="KW-0472">Membrane</keyword>
<comment type="function">
    <text evidence="12">Component of the F(0) channel, it forms part of the peripheral stalk, linking F(1) to F(0).</text>
</comment>
<keyword evidence="6 12" id="KW-1133">Transmembrane helix</keyword>
<evidence type="ECO:0000256" key="11">
    <source>
        <dbReference type="ARBA" id="ARBA00037847"/>
    </source>
</evidence>
<comment type="similarity">
    <text evidence="1 12 13">Belongs to the ATPase B chain family.</text>
</comment>
<dbReference type="EMBL" id="MHQS01000002">
    <property type="protein sequence ID" value="OHA09471.1"/>
    <property type="molecule type" value="Genomic_DNA"/>
</dbReference>
<dbReference type="PANTHER" id="PTHR33445">
    <property type="entry name" value="ATP SYNTHASE SUBUNIT B', CHLOROPLASTIC"/>
    <property type="match status" value="1"/>
</dbReference>
<evidence type="ECO:0000256" key="12">
    <source>
        <dbReference type="HAMAP-Rule" id="MF_01398"/>
    </source>
</evidence>
<organism evidence="14 15">
    <name type="scientific">Candidatus Sungbacteria bacterium RIFCSPLOWO2_01_FULL_59_16</name>
    <dbReference type="NCBI Taxonomy" id="1802280"/>
    <lineage>
        <taxon>Bacteria</taxon>
        <taxon>Candidatus Sungiibacteriota</taxon>
    </lineage>
</organism>
<keyword evidence="2 12" id="KW-0813">Transport</keyword>